<accession>D5MEX7</accession>
<proteinExistence type="predicted"/>
<dbReference type="HOGENOM" id="CLU_3326077_0_0_0"/>
<dbReference type="KEGG" id="mox:DAMO_1246"/>
<dbReference type="eggNOG" id="COG1615">
    <property type="taxonomic scope" value="Bacteria"/>
</dbReference>
<name>D5MEX7_METO1</name>
<evidence type="ECO:0000313" key="1">
    <source>
        <dbReference type="EMBL" id="CBE68306.1"/>
    </source>
</evidence>
<reference evidence="1 2" key="1">
    <citation type="journal article" date="2010" name="Nature">
        <title>Nitrite-driven anaerobic methane oxidation by oxygenic bacteria.</title>
        <authorList>
            <person name="Ettwig K.F."/>
            <person name="Butler M.K."/>
            <person name="Le Paslier D."/>
            <person name="Pelletier E."/>
            <person name="Mangenot S."/>
            <person name="Kuypers M.M.M."/>
            <person name="Schreiber F."/>
            <person name="Dutilh B.E."/>
            <person name="Zedelius J."/>
            <person name="de Beer D."/>
            <person name="Gloerich J."/>
            <person name="Wessels H.J.C.T."/>
            <person name="van Allen T."/>
            <person name="Luesken F."/>
            <person name="Wu M."/>
            <person name="van de Pas-Schoonen K.T."/>
            <person name="Op den Camp H.J.M."/>
            <person name="Janssen-Megens E.M."/>
            <person name="Francoijs K-J."/>
            <person name="Stunnenberg H."/>
            <person name="Weissenbach J."/>
            <person name="Jetten M.S.M."/>
            <person name="Strous M."/>
        </authorList>
    </citation>
    <scope>NUCLEOTIDE SEQUENCE [LARGE SCALE GENOMIC DNA]</scope>
</reference>
<dbReference type="AlphaFoldDB" id="D5MEX7"/>
<evidence type="ECO:0000313" key="2">
    <source>
        <dbReference type="Proteomes" id="UP000006898"/>
    </source>
</evidence>
<organism evidence="1 2">
    <name type="scientific">Methylomirabilis oxygeniifera</name>
    <dbReference type="NCBI Taxonomy" id="671143"/>
    <lineage>
        <taxon>Bacteria</taxon>
        <taxon>Candidatus Methylomirabilota</taxon>
        <taxon>Candidatus Methylomirabilia</taxon>
        <taxon>Candidatus Methylomirabilales</taxon>
        <taxon>Candidatus Methylomirabilaceae</taxon>
        <taxon>Candidatus Methylomirabilis</taxon>
    </lineage>
</organism>
<protein>
    <submittedName>
        <fullName evidence="1">Uncharacterized protein</fullName>
    </submittedName>
</protein>
<sequence length="38" mass="4383">MFRTQAQELLRQGNFAGYSEEVKRLESALKELRARAGK</sequence>
<dbReference type="EMBL" id="FP565575">
    <property type="protein sequence ID" value="CBE68306.1"/>
    <property type="molecule type" value="Genomic_DNA"/>
</dbReference>
<gene>
    <name evidence="1" type="ORF">DAMO_1246</name>
</gene>
<dbReference type="Proteomes" id="UP000006898">
    <property type="component" value="Chromosome"/>
</dbReference>